<keyword evidence="2" id="KW-1185">Reference proteome</keyword>
<dbReference type="EMBL" id="JBHTAJ010000059">
    <property type="protein sequence ID" value="MFC7183091.1"/>
    <property type="molecule type" value="Genomic_DNA"/>
</dbReference>
<reference evidence="2" key="1">
    <citation type="journal article" date="2019" name="Int. J. Syst. Evol. Microbiol.">
        <title>The Global Catalogue of Microorganisms (GCM) 10K type strain sequencing project: providing services to taxonomists for standard genome sequencing and annotation.</title>
        <authorList>
            <consortium name="The Broad Institute Genomics Platform"/>
            <consortium name="The Broad Institute Genome Sequencing Center for Infectious Disease"/>
            <person name="Wu L."/>
            <person name="Ma J."/>
        </authorList>
    </citation>
    <scope>NUCLEOTIDE SEQUENCE [LARGE SCALE GENOMIC DNA]</scope>
    <source>
        <strain evidence="2">CGMCC 1.12859</strain>
    </source>
</reference>
<evidence type="ECO:0000313" key="2">
    <source>
        <dbReference type="Proteomes" id="UP001596435"/>
    </source>
</evidence>
<proteinExistence type="predicted"/>
<dbReference type="Proteomes" id="UP001596435">
    <property type="component" value="Unassembled WGS sequence"/>
</dbReference>
<organism evidence="1 2">
    <name type="scientific">Kitasatospora paranensis</name>
    <dbReference type="NCBI Taxonomy" id="258053"/>
    <lineage>
        <taxon>Bacteria</taxon>
        <taxon>Bacillati</taxon>
        <taxon>Actinomycetota</taxon>
        <taxon>Actinomycetes</taxon>
        <taxon>Kitasatosporales</taxon>
        <taxon>Streptomycetaceae</taxon>
        <taxon>Kitasatospora</taxon>
    </lineage>
</organism>
<sequence>MTWTNPGTVARSTAVLHEGERQVEIHARMTGTARGGQITAEWTDIEVSWGKLCGSFTDTPKVWACVEVHDGGIYSS</sequence>
<protein>
    <submittedName>
        <fullName evidence="1">Uncharacterized protein</fullName>
    </submittedName>
</protein>
<gene>
    <name evidence="1" type="ORF">ACFQMG_26425</name>
</gene>
<evidence type="ECO:0000313" key="1">
    <source>
        <dbReference type="EMBL" id="MFC7183091.1"/>
    </source>
</evidence>
<accession>A0ABW2G0R6</accession>
<name>A0ABW2G0R6_9ACTN</name>
<dbReference type="RefSeq" id="WP_345703987.1">
    <property type="nucleotide sequence ID" value="NZ_BAABKV010000001.1"/>
</dbReference>
<comment type="caution">
    <text evidence="1">The sequence shown here is derived from an EMBL/GenBank/DDBJ whole genome shotgun (WGS) entry which is preliminary data.</text>
</comment>